<dbReference type="Proteomes" id="UP000289856">
    <property type="component" value="Chromosome"/>
</dbReference>
<dbReference type="PANTHER" id="PTHR37829">
    <property type="entry name" value="PHAGE-LIKE ELEMENT PBSX PROTEIN XKDT"/>
    <property type="match status" value="1"/>
</dbReference>
<dbReference type="Pfam" id="PF04865">
    <property type="entry name" value="Baseplate_J"/>
    <property type="match status" value="1"/>
</dbReference>
<proteinExistence type="inferred from homology"/>
<evidence type="ECO:0000259" key="3">
    <source>
        <dbReference type="Pfam" id="PF26078"/>
    </source>
</evidence>
<sequence length="370" mass="39079">MAVLPEYLSDQTEDAIREQMLSLVPSDIDKSEGSFIWDSLSPAAYQLYRASEWAQEILRRGFAMTSFGPYLRMRCEEHGVVPRAAVAATGFVQITGVNGTEIPVGTLVATPADIITGTVSIEYATTASAILNSQGEASVSIKAVEAGVAGNVPSGAVSIFVNSLAGVFSVGNVNALTGGLVAESDESLLARYLIKVRQPGTSGNKADYMQWALETSGVSRAQVEPLWNGPGTVRVFLLDENKRAPNPAIVNNVQEYISPGSGNGEGKAPIGASVTVTSAVEVPIHISVKLTLASGATLNEVEHTFKEGLKDYLEQLAFIDPLVRNNRIAAILLDIPRIVDFTNLTVNGGSNNIDLSLGEVAVIGTVSMSE</sequence>
<protein>
    <submittedName>
        <fullName evidence="5">Phage-like element PBSX protein XkdT</fullName>
    </submittedName>
</protein>
<dbReference type="InterPro" id="IPR052399">
    <property type="entry name" value="Phage_Baseplate_Assmbl_Protein"/>
</dbReference>
<reference evidence="5 6" key="1">
    <citation type="submission" date="2019-01" db="EMBL/GenBank/DDBJ databases">
        <title>Complete genome sequence of Cohnella hallensis HS21 isolated from Korean fir (Abies koreana) rhizospheric soil.</title>
        <authorList>
            <person name="Jiang L."/>
            <person name="Kang S.W."/>
            <person name="Kim S."/>
            <person name="Jung J."/>
            <person name="Kim C.Y."/>
            <person name="Kim D.H."/>
            <person name="Kim S.W."/>
            <person name="Lee J."/>
        </authorList>
    </citation>
    <scope>NUCLEOTIDE SEQUENCE [LARGE SCALE GENOMIC DNA]</scope>
    <source>
        <strain evidence="5 6">HS21</strain>
    </source>
</reference>
<dbReference type="InterPro" id="IPR006949">
    <property type="entry name" value="Barrel_Baseplate_J-like"/>
</dbReference>
<feature type="domain" description="Baseplate protein J-like barrel" evidence="2">
    <location>
        <begin position="92"/>
        <end position="179"/>
    </location>
</feature>
<dbReference type="Pfam" id="PF26079">
    <property type="entry name" value="Baseplate_J_C"/>
    <property type="match status" value="1"/>
</dbReference>
<keyword evidence="6" id="KW-1185">Reference proteome</keyword>
<evidence type="ECO:0000256" key="1">
    <source>
        <dbReference type="ARBA" id="ARBA00038087"/>
    </source>
</evidence>
<name>A0A3T1D035_9BACL</name>
<organism evidence="5 6">
    <name type="scientific">Cohnella abietis</name>
    <dbReference type="NCBI Taxonomy" id="2507935"/>
    <lineage>
        <taxon>Bacteria</taxon>
        <taxon>Bacillati</taxon>
        <taxon>Bacillota</taxon>
        <taxon>Bacilli</taxon>
        <taxon>Bacillales</taxon>
        <taxon>Paenibacillaceae</taxon>
        <taxon>Cohnella</taxon>
    </lineage>
</organism>
<evidence type="ECO:0000259" key="4">
    <source>
        <dbReference type="Pfam" id="PF26079"/>
    </source>
</evidence>
<dbReference type="Pfam" id="PF26078">
    <property type="entry name" value="Baseplate_J_M"/>
    <property type="match status" value="1"/>
</dbReference>
<dbReference type="InterPro" id="IPR058531">
    <property type="entry name" value="Baseplate_J_M"/>
</dbReference>
<dbReference type="AlphaFoldDB" id="A0A3T1D035"/>
<evidence type="ECO:0000313" key="5">
    <source>
        <dbReference type="EMBL" id="BBI31460.1"/>
    </source>
</evidence>
<feature type="domain" description="Baseplate J-like central" evidence="3">
    <location>
        <begin position="201"/>
        <end position="277"/>
    </location>
</feature>
<evidence type="ECO:0000313" key="6">
    <source>
        <dbReference type="Proteomes" id="UP000289856"/>
    </source>
</evidence>
<dbReference type="EMBL" id="AP019400">
    <property type="protein sequence ID" value="BBI31460.1"/>
    <property type="molecule type" value="Genomic_DNA"/>
</dbReference>
<accession>A0A3T1D035</accession>
<evidence type="ECO:0000259" key="2">
    <source>
        <dbReference type="Pfam" id="PF04865"/>
    </source>
</evidence>
<dbReference type="PANTHER" id="PTHR37829:SF3">
    <property type="entry name" value="PROTEIN JAYE-RELATED"/>
    <property type="match status" value="1"/>
</dbReference>
<dbReference type="KEGG" id="cohn:KCTCHS21_08590"/>
<comment type="similarity">
    <text evidence="1">Belongs to the Mu gp47/PBSX XkdT family.</text>
</comment>
<feature type="domain" description="Baseplate J-like C-terminal" evidence="4">
    <location>
        <begin position="284"/>
        <end position="368"/>
    </location>
</feature>
<gene>
    <name evidence="5" type="primary">xkdT</name>
    <name evidence="5" type="ORF">KCTCHS21_08590</name>
</gene>
<dbReference type="RefSeq" id="WP_130605295.1">
    <property type="nucleotide sequence ID" value="NZ_AP019400.1"/>
</dbReference>
<dbReference type="OrthoDB" id="2554267at2"/>
<dbReference type="InterPro" id="IPR058530">
    <property type="entry name" value="Baseplate_J-like_C"/>
</dbReference>